<protein>
    <submittedName>
        <fullName evidence="1">Uncharacterized protein</fullName>
    </submittedName>
</protein>
<dbReference type="EMBL" id="OX596106">
    <property type="protein sequence ID" value="CAN0152012.1"/>
    <property type="molecule type" value="Genomic_DNA"/>
</dbReference>
<gene>
    <name evidence="1" type="ORF">MRATA1EN22A_LOCUS12814</name>
</gene>
<name>A0AC59Z1J4_RANTA</name>
<organism evidence="1 2">
    <name type="scientific">Rangifer tarandus platyrhynchus</name>
    <name type="common">Svalbard reindeer</name>
    <dbReference type="NCBI Taxonomy" id="3082113"/>
    <lineage>
        <taxon>Eukaryota</taxon>
        <taxon>Metazoa</taxon>
        <taxon>Chordata</taxon>
        <taxon>Craniata</taxon>
        <taxon>Vertebrata</taxon>
        <taxon>Euteleostomi</taxon>
        <taxon>Mammalia</taxon>
        <taxon>Eutheria</taxon>
        <taxon>Laurasiatheria</taxon>
        <taxon>Artiodactyla</taxon>
        <taxon>Ruminantia</taxon>
        <taxon>Pecora</taxon>
        <taxon>Cervidae</taxon>
        <taxon>Odocoileinae</taxon>
        <taxon>Rangifer</taxon>
    </lineage>
</organism>
<reference evidence="1" key="2">
    <citation type="submission" date="2025-03" db="EMBL/GenBank/DDBJ databases">
        <authorList>
            <consortium name="ELIXIR-Norway"/>
            <consortium name="Elixir Norway"/>
        </authorList>
    </citation>
    <scope>NUCLEOTIDE SEQUENCE</scope>
</reference>
<feature type="non-terminal residue" evidence="1">
    <location>
        <position position="239"/>
    </location>
</feature>
<sequence>LGFGNLCEKQCFSKPCNNNGSSMDLTNRFLCNGEPSYHGTSCELNINKYENSLCPEGENCVNRTCRYIFLCAHAFYLVSSNVGIDCEVNIDECLSKPCLHDGTCVDGIDHYTCDCKSGFSGTHCEEKANDCLLHPCLHGRCIDFIDKYQYSCDTEWTSSRYEIKINDCISNLCMDEAFCKKAAHGFTFIFLNGTYCEINISSCAEPELSMALCLNGTICAKGPGHTLCCRSEYIYPEII</sequence>
<feature type="non-terminal residue" evidence="1">
    <location>
        <position position="1"/>
    </location>
</feature>
<dbReference type="Proteomes" id="UP001162501">
    <property type="component" value="Chromosome 22"/>
</dbReference>
<evidence type="ECO:0000313" key="2">
    <source>
        <dbReference type="Proteomes" id="UP001162501"/>
    </source>
</evidence>
<evidence type="ECO:0000313" key="1">
    <source>
        <dbReference type="EMBL" id="CAN0152012.1"/>
    </source>
</evidence>
<proteinExistence type="predicted"/>
<accession>A0AC59Z1J4</accession>
<reference evidence="1" key="1">
    <citation type="submission" date="2023-05" db="EMBL/GenBank/DDBJ databases">
        <authorList>
            <consortium name="ELIXIR-Norway"/>
        </authorList>
    </citation>
    <scope>NUCLEOTIDE SEQUENCE</scope>
</reference>